<dbReference type="Proteomes" id="UP001327027">
    <property type="component" value="Unassembled WGS sequence"/>
</dbReference>
<evidence type="ECO:0000313" key="1">
    <source>
        <dbReference type="EMBL" id="MEB3345110.1"/>
    </source>
</evidence>
<keyword evidence="2" id="KW-1185">Reference proteome</keyword>
<name>A0ABU5ZSP8_9FLAO</name>
<dbReference type="Gene3D" id="3.30.70.1060">
    <property type="entry name" value="Dimeric alpha+beta barrel"/>
    <property type="match status" value="1"/>
</dbReference>
<evidence type="ECO:0000313" key="2">
    <source>
        <dbReference type="Proteomes" id="UP001327027"/>
    </source>
</evidence>
<proteinExistence type="predicted"/>
<reference evidence="1 2" key="1">
    <citation type="journal article" date="2013" name="Int. J. Syst. Evol. Microbiol.">
        <title>Aquimarina gracilis sp. nov., isolated from the gut microflora of a mussel, Mytilus coruscus, and emended description of Aquimarina spongiae.</title>
        <authorList>
            <person name="Park S.C."/>
            <person name="Choe H.N."/>
            <person name="Baik K.S."/>
            <person name="Seong C.N."/>
        </authorList>
    </citation>
    <scope>NUCLEOTIDE SEQUENCE [LARGE SCALE GENOMIC DNA]</scope>
    <source>
        <strain evidence="1 2">PSC32</strain>
    </source>
</reference>
<dbReference type="EMBL" id="JAYKLX010000003">
    <property type="protein sequence ID" value="MEB3345110.1"/>
    <property type="molecule type" value="Genomic_DNA"/>
</dbReference>
<comment type="caution">
    <text evidence="1">The sequence shown here is derived from an EMBL/GenBank/DDBJ whole genome shotgun (WGS) entry which is preliminary data.</text>
</comment>
<organism evidence="1 2">
    <name type="scientific">Aquimarina gracilis</name>
    <dbReference type="NCBI Taxonomy" id="874422"/>
    <lineage>
        <taxon>Bacteria</taxon>
        <taxon>Pseudomonadati</taxon>
        <taxon>Bacteroidota</taxon>
        <taxon>Flavobacteriia</taxon>
        <taxon>Flavobacteriales</taxon>
        <taxon>Flavobacteriaceae</taxon>
        <taxon>Aquimarina</taxon>
    </lineage>
</organism>
<evidence type="ECO:0008006" key="3">
    <source>
        <dbReference type="Google" id="ProtNLM"/>
    </source>
</evidence>
<dbReference type="RefSeq" id="WP_324179144.1">
    <property type="nucleotide sequence ID" value="NZ_BAABAW010000008.1"/>
</dbReference>
<accession>A0ABU5ZSP8</accession>
<gene>
    <name evidence="1" type="ORF">U6A24_06550</name>
</gene>
<protein>
    <recommendedName>
        <fullName evidence="3">ABM domain-containing protein</fullName>
    </recommendedName>
</protein>
<sequence length="104" mass="12490">MQILVIWKVKPEVDMNEVMKHMVAEEHFAWKEYMEGNLRQFWLTEKPGFVVMILEYDSIEEAKAANTDLPLLKAGLMEAEFHELKPFQSWEFLFKDEHKMVNRE</sequence>